<proteinExistence type="predicted"/>
<comment type="caution">
    <text evidence="2">The sequence shown here is derived from an EMBL/GenBank/DDBJ whole genome shotgun (WGS) entry which is preliminary data.</text>
</comment>
<evidence type="ECO:0000313" key="2">
    <source>
        <dbReference type="EMBL" id="KAJ8249816.1"/>
    </source>
</evidence>
<dbReference type="AlphaFoldDB" id="A0A9Q1CV42"/>
<evidence type="ECO:0000313" key="3">
    <source>
        <dbReference type="Proteomes" id="UP001152803"/>
    </source>
</evidence>
<reference evidence="2" key="1">
    <citation type="journal article" date="2023" name="Science">
        <title>Genome structures resolve the early diversification of teleost fishes.</title>
        <authorList>
            <person name="Parey E."/>
            <person name="Louis A."/>
            <person name="Montfort J."/>
            <person name="Bouchez O."/>
            <person name="Roques C."/>
            <person name="Iampietro C."/>
            <person name="Lluch J."/>
            <person name="Castinel A."/>
            <person name="Donnadieu C."/>
            <person name="Desvignes T."/>
            <person name="Floi Bucao C."/>
            <person name="Jouanno E."/>
            <person name="Wen M."/>
            <person name="Mejri S."/>
            <person name="Dirks R."/>
            <person name="Jansen H."/>
            <person name="Henkel C."/>
            <person name="Chen W.J."/>
            <person name="Zahm M."/>
            <person name="Cabau C."/>
            <person name="Klopp C."/>
            <person name="Thompson A.W."/>
            <person name="Robinson-Rechavi M."/>
            <person name="Braasch I."/>
            <person name="Lecointre G."/>
            <person name="Bobe J."/>
            <person name="Postlethwait J.H."/>
            <person name="Berthelot C."/>
            <person name="Roest Crollius H."/>
            <person name="Guiguen Y."/>
        </authorList>
    </citation>
    <scope>NUCLEOTIDE SEQUENCE</scope>
    <source>
        <strain evidence="2">Concon-B</strain>
    </source>
</reference>
<gene>
    <name evidence="2" type="ORF">COCON_G00230320</name>
</gene>
<sequence length="121" mass="13644">MNLVNIEKTVSDKSPIRPVALSMLPLTLGMMMSSHICHSIRTPEALLEVSALRRSRLSECFLRKMARPDFNLLNRPALSARPRKGSLSRQRYKGHLCLSRQLRARGRDSDGNTVHRSPAPL</sequence>
<dbReference type="Proteomes" id="UP001152803">
    <property type="component" value="Unassembled WGS sequence"/>
</dbReference>
<feature type="region of interest" description="Disordered" evidence="1">
    <location>
        <begin position="100"/>
        <end position="121"/>
    </location>
</feature>
<evidence type="ECO:0000256" key="1">
    <source>
        <dbReference type="SAM" id="MobiDB-lite"/>
    </source>
</evidence>
<organism evidence="2 3">
    <name type="scientific">Conger conger</name>
    <name type="common">Conger eel</name>
    <name type="synonym">Muraena conger</name>
    <dbReference type="NCBI Taxonomy" id="82655"/>
    <lineage>
        <taxon>Eukaryota</taxon>
        <taxon>Metazoa</taxon>
        <taxon>Chordata</taxon>
        <taxon>Craniata</taxon>
        <taxon>Vertebrata</taxon>
        <taxon>Euteleostomi</taxon>
        <taxon>Actinopterygii</taxon>
        <taxon>Neopterygii</taxon>
        <taxon>Teleostei</taxon>
        <taxon>Anguilliformes</taxon>
        <taxon>Congridae</taxon>
        <taxon>Conger</taxon>
    </lineage>
</organism>
<protein>
    <submittedName>
        <fullName evidence="2">Uncharacterized protein</fullName>
    </submittedName>
</protein>
<keyword evidence="3" id="KW-1185">Reference proteome</keyword>
<dbReference type="EMBL" id="JAFJMO010000019">
    <property type="protein sequence ID" value="KAJ8249816.1"/>
    <property type="molecule type" value="Genomic_DNA"/>
</dbReference>
<name>A0A9Q1CV42_CONCO</name>
<accession>A0A9Q1CV42</accession>